<evidence type="ECO:0000313" key="6">
    <source>
        <dbReference type="Proteomes" id="UP001501207"/>
    </source>
</evidence>
<dbReference type="Proteomes" id="UP001501207">
    <property type="component" value="Unassembled WGS sequence"/>
</dbReference>
<comment type="function">
    <text evidence="4">Exhibits S-adenosyl-L-methionine-dependent methyltransferase activity.</text>
</comment>
<comment type="similarity">
    <text evidence="1 4">Belongs to the UPF0677 family.</text>
</comment>
<keyword evidence="4" id="KW-0949">S-adenosyl-L-methionine</keyword>
<dbReference type="Gene3D" id="3.40.50.150">
    <property type="entry name" value="Vaccinia Virus protein VP39"/>
    <property type="match status" value="1"/>
</dbReference>
<proteinExistence type="inferred from homology"/>
<comment type="caution">
    <text evidence="5">The sequence shown here is derived from an EMBL/GenBank/DDBJ whole genome shotgun (WGS) entry which is preliminary data.</text>
</comment>
<protein>
    <recommendedName>
        <fullName evidence="4">S-adenosyl-L-methionine-dependent methyltransferase</fullName>
        <ecNumber evidence="4">2.1.1.-</ecNumber>
    </recommendedName>
</protein>
<dbReference type="Pfam" id="PF04072">
    <property type="entry name" value="LCM"/>
    <property type="match status" value="1"/>
</dbReference>
<dbReference type="InterPro" id="IPR011610">
    <property type="entry name" value="SAM_mthyl_Trfase_ML2640-like"/>
</dbReference>
<dbReference type="NCBIfam" id="TIGR00027">
    <property type="entry name" value="mthyl_TIGR00027"/>
    <property type="match status" value="1"/>
</dbReference>
<gene>
    <name evidence="5" type="ORF">GCM10023143_17940</name>
</gene>
<dbReference type="EMBL" id="BAABFN010000004">
    <property type="protein sequence ID" value="GAA4309850.1"/>
    <property type="molecule type" value="Genomic_DNA"/>
</dbReference>
<evidence type="ECO:0000313" key="5">
    <source>
        <dbReference type="EMBL" id="GAA4309850.1"/>
    </source>
</evidence>
<dbReference type="RefSeq" id="WP_344978386.1">
    <property type="nucleotide sequence ID" value="NZ_BAABFN010000004.1"/>
</dbReference>
<keyword evidence="6" id="KW-1185">Reference proteome</keyword>
<reference evidence="6" key="1">
    <citation type="journal article" date="2019" name="Int. J. Syst. Evol. Microbiol.">
        <title>The Global Catalogue of Microorganisms (GCM) 10K type strain sequencing project: providing services to taxonomists for standard genome sequencing and annotation.</title>
        <authorList>
            <consortium name="The Broad Institute Genomics Platform"/>
            <consortium name="The Broad Institute Genome Sequencing Center for Infectious Disease"/>
            <person name="Wu L."/>
            <person name="Ma J."/>
        </authorList>
    </citation>
    <scope>NUCLEOTIDE SEQUENCE [LARGE SCALE GENOMIC DNA]</scope>
    <source>
        <strain evidence="6">JCM 17664</strain>
    </source>
</reference>
<sequence>MDKDKESITSRGVSMLRAVHQLSDPGPKILDDTVILRLLPEDLIRHIRENAVRYAHPAARALRAHVLLRSRYAEDCLSEAFRRGVRQYIILGAGLDTFPYRQPEWAHELRIFELDHPATQADKRGLLENAGIAVPENLGFVSVNLETGDLRAALRASAFDPARPAFISWLGVMPYLTPAANDRIFRFAADLPASSELVFTFSQKDRPGEPHPLALRAAELGEPWLTRVDLPELEAQLSHYGFSKISFLDPLAAARRYFADPETDIPGPRRVNIARVAV</sequence>
<dbReference type="EC" id="2.1.1.-" evidence="4"/>
<organism evidence="5 6">
    <name type="scientific">Compostibacter hankyongensis</name>
    <dbReference type="NCBI Taxonomy" id="1007089"/>
    <lineage>
        <taxon>Bacteria</taxon>
        <taxon>Pseudomonadati</taxon>
        <taxon>Bacteroidota</taxon>
        <taxon>Chitinophagia</taxon>
        <taxon>Chitinophagales</taxon>
        <taxon>Chitinophagaceae</taxon>
        <taxon>Compostibacter</taxon>
    </lineage>
</organism>
<keyword evidence="3" id="KW-0808">Transferase</keyword>
<evidence type="ECO:0000256" key="1">
    <source>
        <dbReference type="ARBA" id="ARBA00008138"/>
    </source>
</evidence>
<evidence type="ECO:0000256" key="2">
    <source>
        <dbReference type="ARBA" id="ARBA00022603"/>
    </source>
</evidence>
<keyword evidence="2 4" id="KW-0489">Methyltransferase</keyword>
<dbReference type="SUPFAM" id="SSF53335">
    <property type="entry name" value="S-adenosyl-L-methionine-dependent methyltransferases"/>
    <property type="match status" value="1"/>
</dbReference>
<evidence type="ECO:0000256" key="3">
    <source>
        <dbReference type="ARBA" id="ARBA00022679"/>
    </source>
</evidence>
<name>A0ABP8FS16_9BACT</name>
<dbReference type="PANTHER" id="PTHR43619:SF2">
    <property type="entry name" value="S-ADENOSYL-L-METHIONINE-DEPENDENT METHYLTRANSFERASES SUPERFAMILY PROTEIN"/>
    <property type="match status" value="1"/>
</dbReference>
<dbReference type="PANTHER" id="PTHR43619">
    <property type="entry name" value="S-ADENOSYL-L-METHIONINE-DEPENDENT METHYLTRANSFERASE YKTD-RELATED"/>
    <property type="match status" value="1"/>
</dbReference>
<accession>A0ABP8FS16</accession>
<dbReference type="InterPro" id="IPR007213">
    <property type="entry name" value="Ppm1/Ppm2/Tcmp"/>
</dbReference>
<evidence type="ECO:0000256" key="4">
    <source>
        <dbReference type="RuleBase" id="RU362030"/>
    </source>
</evidence>
<dbReference type="InterPro" id="IPR029063">
    <property type="entry name" value="SAM-dependent_MTases_sf"/>
</dbReference>